<evidence type="ECO:0000313" key="4">
    <source>
        <dbReference type="Proteomes" id="UP000800235"/>
    </source>
</evidence>
<evidence type="ECO:0000256" key="1">
    <source>
        <dbReference type="SAM" id="Phobius"/>
    </source>
</evidence>
<name>A0A9P4NKC5_9PEZI</name>
<feature type="transmembrane region" description="Helical" evidence="1">
    <location>
        <begin position="107"/>
        <end position="124"/>
    </location>
</feature>
<organism evidence="3 4">
    <name type="scientific">Tothia fuscella</name>
    <dbReference type="NCBI Taxonomy" id="1048955"/>
    <lineage>
        <taxon>Eukaryota</taxon>
        <taxon>Fungi</taxon>
        <taxon>Dikarya</taxon>
        <taxon>Ascomycota</taxon>
        <taxon>Pezizomycotina</taxon>
        <taxon>Dothideomycetes</taxon>
        <taxon>Pleosporomycetidae</taxon>
        <taxon>Venturiales</taxon>
        <taxon>Cylindrosympodiaceae</taxon>
        <taxon>Tothia</taxon>
    </lineage>
</organism>
<keyword evidence="1" id="KW-0472">Membrane</keyword>
<dbReference type="Proteomes" id="UP000800235">
    <property type="component" value="Unassembled WGS sequence"/>
</dbReference>
<proteinExistence type="predicted"/>
<evidence type="ECO:0000313" key="3">
    <source>
        <dbReference type="EMBL" id="KAF2425549.1"/>
    </source>
</evidence>
<accession>A0A9P4NKC5</accession>
<reference evidence="3" key="1">
    <citation type="journal article" date="2020" name="Stud. Mycol.">
        <title>101 Dothideomycetes genomes: a test case for predicting lifestyles and emergence of pathogens.</title>
        <authorList>
            <person name="Haridas S."/>
            <person name="Albert R."/>
            <person name="Binder M."/>
            <person name="Bloem J."/>
            <person name="Labutti K."/>
            <person name="Salamov A."/>
            <person name="Andreopoulos B."/>
            <person name="Baker S."/>
            <person name="Barry K."/>
            <person name="Bills G."/>
            <person name="Bluhm B."/>
            <person name="Cannon C."/>
            <person name="Castanera R."/>
            <person name="Culley D."/>
            <person name="Daum C."/>
            <person name="Ezra D."/>
            <person name="Gonzalez J."/>
            <person name="Henrissat B."/>
            <person name="Kuo A."/>
            <person name="Liang C."/>
            <person name="Lipzen A."/>
            <person name="Lutzoni F."/>
            <person name="Magnuson J."/>
            <person name="Mondo S."/>
            <person name="Nolan M."/>
            <person name="Ohm R."/>
            <person name="Pangilinan J."/>
            <person name="Park H.-J."/>
            <person name="Ramirez L."/>
            <person name="Alfaro M."/>
            <person name="Sun H."/>
            <person name="Tritt A."/>
            <person name="Yoshinaga Y."/>
            <person name="Zwiers L.-H."/>
            <person name="Turgeon B."/>
            <person name="Goodwin S."/>
            <person name="Spatafora J."/>
            <person name="Crous P."/>
            <person name="Grigoriev I."/>
        </authorList>
    </citation>
    <scope>NUCLEOTIDE SEQUENCE</scope>
    <source>
        <strain evidence="3">CBS 130266</strain>
    </source>
</reference>
<keyword evidence="1" id="KW-0812">Transmembrane</keyword>
<keyword evidence="1" id="KW-1133">Transmembrane helix</keyword>
<sequence>MHFQRTLFTLLITIMALMSFTSACVVQVPTRQVFVWGNCLAVCPPTASITTTTITHLACPLGSQSIWEGEDLGGKIWAWIRGVGDRVVEDVSATIACAWFVQLLWPIWFPIWFLNFIAAAANWLI</sequence>
<dbReference type="AlphaFoldDB" id="A0A9P4NKC5"/>
<keyword evidence="4" id="KW-1185">Reference proteome</keyword>
<dbReference type="EMBL" id="MU007069">
    <property type="protein sequence ID" value="KAF2425549.1"/>
    <property type="molecule type" value="Genomic_DNA"/>
</dbReference>
<protein>
    <submittedName>
        <fullName evidence="3">Uncharacterized protein</fullName>
    </submittedName>
</protein>
<dbReference type="PROSITE" id="PS51257">
    <property type="entry name" value="PROKAR_LIPOPROTEIN"/>
    <property type="match status" value="1"/>
</dbReference>
<feature type="chain" id="PRO_5040282689" evidence="2">
    <location>
        <begin position="24"/>
        <end position="125"/>
    </location>
</feature>
<comment type="caution">
    <text evidence="3">The sequence shown here is derived from an EMBL/GenBank/DDBJ whole genome shotgun (WGS) entry which is preliminary data.</text>
</comment>
<gene>
    <name evidence="3" type="ORF">EJ08DRAFT_652093</name>
</gene>
<feature type="signal peptide" evidence="2">
    <location>
        <begin position="1"/>
        <end position="23"/>
    </location>
</feature>
<keyword evidence="2" id="KW-0732">Signal</keyword>
<evidence type="ECO:0000256" key="2">
    <source>
        <dbReference type="SAM" id="SignalP"/>
    </source>
</evidence>